<dbReference type="CDD" id="cd07026">
    <property type="entry name" value="Ribosomal_L20"/>
    <property type="match status" value="1"/>
</dbReference>
<gene>
    <name evidence="5" type="primary">rplT</name>
    <name evidence="7" type="ORF">AUK15_02980</name>
</gene>
<sequence length="114" mass="13065">MTRVKRGTTSAKRRRNVLAQVKGYRFGRSTKEIQANDAIAHAGAYAFAHRRDKKNVFRRLWTVKMNAALRPLGFSYSKFIAAIKKKNIIIDRKIMADLAENNPDTFVNLVNEVK</sequence>
<dbReference type="NCBIfam" id="TIGR01032">
    <property type="entry name" value="rplT_bact"/>
    <property type="match status" value="1"/>
</dbReference>
<dbReference type="GO" id="GO:0005840">
    <property type="term" value="C:ribosome"/>
    <property type="evidence" value="ECO:0007669"/>
    <property type="project" value="UniProtKB-KW"/>
</dbReference>
<comment type="caution">
    <text evidence="7">The sequence shown here is derived from an EMBL/GenBank/DDBJ whole genome shotgun (WGS) entry which is preliminary data.</text>
</comment>
<reference evidence="7 8" key="1">
    <citation type="journal article" date="2016" name="Environ. Microbiol.">
        <title>Genomic resolution of a cold subsurface aquifer community provides metabolic insights for novel microbes adapted to high CO concentrations.</title>
        <authorList>
            <person name="Probst A.J."/>
            <person name="Castelle C.J."/>
            <person name="Singh A."/>
            <person name="Brown C.T."/>
            <person name="Anantharaman K."/>
            <person name="Sharon I."/>
            <person name="Hug L.A."/>
            <person name="Burstein D."/>
            <person name="Emerson J.B."/>
            <person name="Thomas B.C."/>
            <person name="Banfield J.F."/>
        </authorList>
    </citation>
    <scope>NUCLEOTIDE SEQUENCE [LARGE SCALE GENOMIC DNA]</scope>
    <source>
        <strain evidence="7">CG2_30_43_9</strain>
    </source>
</reference>
<dbReference type="InterPro" id="IPR005813">
    <property type="entry name" value="Ribosomal_bL20"/>
</dbReference>
<dbReference type="Pfam" id="PF00453">
    <property type="entry name" value="Ribosomal_L20"/>
    <property type="match status" value="1"/>
</dbReference>
<evidence type="ECO:0000313" key="8">
    <source>
        <dbReference type="Proteomes" id="UP000182059"/>
    </source>
</evidence>
<dbReference type="InterPro" id="IPR035566">
    <property type="entry name" value="Ribosomal_protein_bL20_C"/>
</dbReference>
<evidence type="ECO:0000256" key="1">
    <source>
        <dbReference type="ARBA" id="ARBA00007698"/>
    </source>
</evidence>
<dbReference type="EMBL" id="MNYX01000071">
    <property type="protein sequence ID" value="OIP64740.1"/>
    <property type="molecule type" value="Genomic_DNA"/>
</dbReference>
<dbReference type="AlphaFoldDB" id="A0A1J5FX85"/>
<keyword evidence="5 6" id="KW-0699">rRNA-binding</keyword>
<organism evidence="7 8">
    <name type="scientific">Candidatus Nomurabacteria bacterium CG2_30_43_9</name>
    <dbReference type="NCBI Taxonomy" id="1805283"/>
    <lineage>
        <taxon>Bacteria</taxon>
        <taxon>Candidatus Nomuraibacteriota</taxon>
    </lineage>
</organism>
<dbReference type="PANTHER" id="PTHR10986">
    <property type="entry name" value="39S RIBOSOMAL PROTEIN L20"/>
    <property type="match status" value="1"/>
</dbReference>
<comment type="function">
    <text evidence="5 6">Binds directly to 23S ribosomal RNA and is necessary for the in vitro assembly process of the 50S ribosomal subunit. It is not involved in the protein synthesizing functions of that subunit.</text>
</comment>
<evidence type="ECO:0000256" key="5">
    <source>
        <dbReference type="HAMAP-Rule" id="MF_00382"/>
    </source>
</evidence>
<dbReference type="Proteomes" id="UP000182059">
    <property type="component" value="Unassembled WGS sequence"/>
</dbReference>
<dbReference type="PRINTS" id="PR00062">
    <property type="entry name" value="RIBOSOMALL20"/>
</dbReference>
<proteinExistence type="inferred from homology"/>
<keyword evidence="5 6" id="KW-0694">RNA-binding</keyword>
<dbReference type="GO" id="GO:0003735">
    <property type="term" value="F:structural constituent of ribosome"/>
    <property type="evidence" value="ECO:0007669"/>
    <property type="project" value="InterPro"/>
</dbReference>
<dbReference type="Gene3D" id="1.10.1900.20">
    <property type="entry name" value="Ribosomal protein L20"/>
    <property type="match status" value="1"/>
</dbReference>
<dbReference type="SUPFAM" id="SSF74731">
    <property type="entry name" value="Ribosomal protein L20"/>
    <property type="match status" value="1"/>
</dbReference>
<evidence type="ECO:0000256" key="3">
    <source>
        <dbReference type="ARBA" id="ARBA00023274"/>
    </source>
</evidence>
<accession>A0A1J5FX85</accession>
<dbReference type="GO" id="GO:0006412">
    <property type="term" value="P:translation"/>
    <property type="evidence" value="ECO:0007669"/>
    <property type="project" value="InterPro"/>
</dbReference>
<keyword evidence="3 5" id="KW-0687">Ribonucleoprotein</keyword>
<dbReference type="GO" id="GO:0019843">
    <property type="term" value="F:rRNA binding"/>
    <property type="evidence" value="ECO:0007669"/>
    <property type="project" value="UniProtKB-UniRule"/>
</dbReference>
<dbReference type="HAMAP" id="MF_00382">
    <property type="entry name" value="Ribosomal_bL20"/>
    <property type="match status" value="1"/>
</dbReference>
<dbReference type="Gene3D" id="6.10.160.10">
    <property type="match status" value="1"/>
</dbReference>
<protein>
    <recommendedName>
        <fullName evidence="4 5">Large ribosomal subunit protein bL20</fullName>
    </recommendedName>
</protein>
<name>A0A1J5FX85_9BACT</name>
<evidence type="ECO:0000313" key="7">
    <source>
        <dbReference type="EMBL" id="OIP64740.1"/>
    </source>
</evidence>
<evidence type="ECO:0000256" key="6">
    <source>
        <dbReference type="RuleBase" id="RU000560"/>
    </source>
</evidence>
<dbReference type="GO" id="GO:0000027">
    <property type="term" value="P:ribosomal large subunit assembly"/>
    <property type="evidence" value="ECO:0007669"/>
    <property type="project" value="UniProtKB-UniRule"/>
</dbReference>
<evidence type="ECO:0000256" key="4">
    <source>
        <dbReference type="ARBA" id="ARBA00035172"/>
    </source>
</evidence>
<keyword evidence="2 5" id="KW-0689">Ribosomal protein</keyword>
<evidence type="ECO:0000256" key="2">
    <source>
        <dbReference type="ARBA" id="ARBA00022980"/>
    </source>
</evidence>
<dbReference type="GO" id="GO:1990904">
    <property type="term" value="C:ribonucleoprotein complex"/>
    <property type="evidence" value="ECO:0007669"/>
    <property type="project" value="UniProtKB-KW"/>
</dbReference>
<dbReference type="FunFam" id="1.10.1900.20:FF:000001">
    <property type="entry name" value="50S ribosomal protein L20"/>
    <property type="match status" value="1"/>
</dbReference>
<comment type="similarity">
    <text evidence="1 5 6">Belongs to the bacterial ribosomal protein bL20 family.</text>
</comment>